<organism evidence="1 2">
    <name type="scientific">Galdieria sulphuraria</name>
    <name type="common">Red alga</name>
    <dbReference type="NCBI Taxonomy" id="130081"/>
    <lineage>
        <taxon>Eukaryota</taxon>
        <taxon>Rhodophyta</taxon>
        <taxon>Bangiophyceae</taxon>
        <taxon>Galdieriales</taxon>
        <taxon>Galdieriaceae</taxon>
        <taxon>Galdieria</taxon>
    </lineage>
</organism>
<reference evidence="2" key="1">
    <citation type="journal article" date="2013" name="Science">
        <title>Gene transfer from bacteria and archaea facilitated evolution of an extremophilic eukaryote.</title>
        <authorList>
            <person name="Schonknecht G."/>
            <person name="Chen W.H."/>
            <person name="Ternes C.M."/>
            <person name="Barbier G.G."/>
            <person name="Shrestha R.P."/>
            <person name="Stanke M."/>
            <person name="Brautigam A."/>
            <person name="Baker B.J."/>
            <person name="Banfield J.F."/>
            <person name="Garavito R.M."/>
            <person name="Carr K."/>
            <person name="Wilkerson C."/>
            <person name="Rensing S.A."/>
            <person name="Gagneul D."/>
            <person name="Dickenson N.E."/>
            <person name="Oesterhelt C."/>
            <person name="Lercher M.J."/>
            <person name="Weber A.P."/>
        </authorList>
    </citation>
    <scope>NUCLEOTIDE SEQUENCE [LARGE SCALE GENOMIC DNA]</scope>
    <source>
        <strain evidence="2">074W</strain>
    </source>
</reference>
<dbReference type="AlphaFoldDB" id="M2VSN7"/>
<evidence type="ECO:0000313" key="2">
    <source>
        <dbReference type="Proteomes" id="UP000030680"/>
    </source>
</evidence>
<evidence type="ECO:0000313" key="1">
    <source>
        <dbReference type="EMBL" id="EME26161.1"/>
    </source>
</evidence>
<dbReference type="RefSeq" id="XP_005702681.1">
    <property type="nucleotide sequence ID" value="XM_005702624.1"/>
</dbReference>
<dbReference type="GeneID" id="17085145"/>
<dbReference type="KEGG" id="gsl:Gasu_61940"/>
<gene>
    <name evidence="1" type="ORF">Gasu_61940</name>
</gene>
<sequence>MSLEASTSVPIRLYFAKVFFQVPNARNFRIVTHLFNDLMVENGRRIGTQLQLNKSFFEFAELLKVLPFFILEEIIALLELYRS</sequence>
<dbReference type="EMBL" id="KB454591">
    <property type="protein sequence ID" value="EME26161.1"/>
    <property type="molecule type" value="Genomic_DNA"/>
</dbReference>
<protein>
    <submittedName>
        <fullName evidence="1">Uncharacterized protein</fullName>
    </submittedName>
</protein>
<proteinExistence type="predicted"/>
<dbReference type="Proteomes" id="UP000030680">
    <property type="component" value="Unassembled WGS sequence"/>
</dbReference>
<name>M2VSN7_GALSU</name>
<keyword evidence="2" id="KW-1185">Reference proteome</keyword>
<accession>M2VSN7</accession>
<dbReference type="Gramene" id="EME26161">
    <property type="protein sequence ID" value="EME26161"/>
    <property type="gene ID" value="Gasu_61940"/>
</dbReference>